<evidence type="ECO:0000256" key="1">
    <source>
        <dbReference type="SAM" id="Phobius"/>
    </source>
</evidence>
<comment type="caution">
    <text evidence="2">The sequence shown here is derived from an EMBL/GenBank/DDBJ whole genome shotgun (WGS) entry which is preliminary data.</text>
</comment>
<evidence type="ECO:0000313" key="3">
    <source>
        <dbReference type="Proteomes" id="UP000535937"/>
    </source>
</evidence>
<sequence>MSLEKHYFFDNPRNIQRLLKVFYVACGLLVALDFVVHRHTEHYLERLWGFYPLYGFVGCVVLVIVAKWMRGFLMRGEDYYDRVELADRDEASGGGQGSV</sequence>
<organism evidence="2 3">
    <name type="scientific">Microbulbifer rhizosphaerae</name>
    <dbReference type="NCBI Taxonomy" id="1562603"/>
    <lineage>
        <taxon>Bacteria</taxon>
        <taxon>Pseudomonadati</taxon>
        <taxon>Pseudomonadota</taxon>
        <taxon>Gammaproteobacteria</taxon>
        <taxon>Cellvibrionales</taxon>
        <taxon>Microbulbiferaceae</taxon>
        <taxon>Microbulbifer</taxon>
    </lineage>
</organism>
<accession>A0A7W4Z957</accession>
<feature type="transmembrane region" description="Helical" evidence="1">
    <location>
        <begin position="21"/>
        <end position="39"/>
    </location>
</feature>
<dbReference type="RefSeq" id="WP_183459574.1">
    <property type="nucleotide sequence ID" value="NZ_JACHWZ010000009.1"/>
</dbReference>
<reference evidence="2 3" key="1">
    <citation type="submission" date="2020-08" db="EMBL/GenBank/DDBJ databases">
        <title>Genomic Encyclopedia of Type Strains, Phase III (KMG-III): the genomes of soil and plant-associated and newly described type strains.</title>
        <authorList>
            <person name="Whitman W."/>
        </authorList>
    </citation>
    <scope>NUCLEOTIDE SEQUENCE [LARGE SCALE GENOMIC DNA]</scope>
    <source>
        <strain evidence="2 3">CECT 8799</strain>
    </source>
</reference>
<evidence type="ECO:0000313" key="2">
    <source>
        <dbReference type="EMBL" id="MBB3061302.1"/>
    </source>
</evidence>
<dbReference type="AlphaFoldDB" id="A0A7W4Z957"/>
<evidence type="ECO:0008006" key="4">
    <source>
        <dbReference type="Google" id="ProtNLM"/>
    </source>
</evidence>
<dbReference type="Proteomes" id="UP000535937">
    <property type="component" value="Unassembled WGS sequence"/>
</dbReference>
<keyword evidence="1" id="KW-0472">Membrane</keyword>
<dbReference type="EMBL" id="JACHWZ010000009">
    <property type="protein sequence ID" value="MBB3061302.1"/>
    <property type="molecule type" value="Genomic_DNA"/>
</dbReference>
<feature type="transmembrane region" description="Helical" evidence="1">
    <location>
        <begin position="51"/>
        <end position="69"/>
    </location>
</feature>
<keyword evidence="3" id="KW-1185">Reference proteome</keyword>
<name>A0A7W4Z957_9GAMM</name>
<keyword evidence="1" id="KW-1133">Transmembrane helix</keyword>
<proteinExistence type="predicted"/>
<keyword evidence="1" id="KW-0812">Transmembrane</keyword>
<gene>
    <name evidence="2" type="ORF">FHS09_002135</name>
</gene>
<protein>
    <recommendedName>
        <fullName evidence="4">2TM domain-containing protein</fullName>
    </recommendedName>
</protein>